<accession>A0A8X6QDJ5</accession>
<sequence>MDVISIGRCVIRTLRNREIGETSLKTIVIALEVFQEVLQQLRKANGSKKKKNAWGEGNNLINCGGDMIEKNTPYIDMKEELTS</sequence>
<keyword evidence="2" id="KW-1185">Reference proteome</keyword>
<comment type="caution">
    <text evidence="1">The sequence shown here is derived from an EMBL/GenBank/DDBJ whole genome shotgun (WGS) entry which is preliminary data.</text>
</comment>
<dbReference type="Proteomes" id="UP000887013">
    <property type="component" value="Unassembled WGS sequence"/>
</dbReference>
<protein>
    <submittedName>
        <fullName evidence="1">Uncharacterized protein</fullName>
    </submittedName>
</protein>
<reference evidence="1" key="1">
    <citation type="submission" date="2020-08" db="EMBL/GenBank/DDBJ databases">
        <title>Multicomponent nature underlies the extraordinary mechanical properties of spider dragline silk.</title>
        <authorList>
            <person name="Kono N."/>
            <person name="Nakamura H."/>
            <person name="Mori M."/>
            <person name="Yoshida Y."/>
            <person name="Ohtoshi R."/>
            <person name="Malay A.D."/>
            <person name="Moran D.A.P."/>
            <person name="Tomita M."/>
            <person name="Numata K."/>
            <person name="Arakawa K."/>
        </authorList>
    </citation>
    <scope>NUCLEOTIDE SEQUENCE</scope>
</reference>
<evidence type="ECO:0000313" key="1">
    <source>
        <dbReference type="EMBL" id="GFU16160.1"/>
    </source>
</evidence>
<organism evidence="1 2">
    <name type="scientific">Nephila pilipes</name>
    <name type="common">Giant wood spider</name>
    <name type="synonym">Nephila maculata</name>
    <dbReference type="NCBI Taxonomy" id="299642"/>
    <lineage>
        <taxon>Eukaryota</taxon>
        <taxon>Metazoa</taxon>
        <taxon>Ecdysozoa</taxon>
        <taxon>Arthropoda</taxon>
        <taxon>Chelicerata</taxon>
        <taxon>Arachnida</taxon>
        <taxon>Araneae</taxon>
        <taxon>Araneomorphae</taxon>
        <taxon>Entelegynae</taxon>
        <taxon>Araneoidea</taxon>
        <taxon>Nephilidae</taxon>
        <taxon>Nephila</taxon>
    </lineage>
</organism>
<gene>
    <name evidence="1" type="ORF">NPIL_85261</name>
</gene>
<name>A0A8X6QDJ5_NEPPI</name>
<dbReference type="AlphaFoldDB" id="A0A8X6QDJ5"/>
<dbReference type="EMBL" id="BMAW01126308">
    <property type="protein sequence ID" value="GFU16160.1"/>
    <property type="molecule type" value="Genomic_DNA"/>
</dbReference>
<proteinExistence type="predicted"/>
<evidence type="ECO:0000313" key="2">
    <source>
        <dbReference type="Proteomes" id="UP000887013"/>
    </source>
</evidence>